<evidence type="ECO:0000313" key="3">
    <source>
        <dbReference type="Proteomes" id="UP000198510"/>
    </source>
</evidence>
<keyword evidence="1" id="KW-1133">Transmembrane helix</keyword>
<proteinExistence type="predicted"/>
<reference evidence="2 3" key="1">
    <citation type="submission" date="2016-10" db="EMBL/GenBank/DDBJ databases">
        <authorList>
            <person name="de Groot N.N."/>
        </authorList>
    </citation>
    <scope>NUCLEOTIDE SEQUENCE [LARGE SCALE GENOMIC DNA]</scope>
    <source>
        <strain evidence="2 3">DSM 25186</strain>
    </source>
</reference>
<gene>
    <name evidence="2" type="ORF">SAMN05421823_104341</name>
</gene>
<dbReference type="AlphaFoldDB" id="A0A1G9H749"/>
<feature type="transmembrane region" description="Helical" evidence="1">
    <location>
        <begin position="35"/>
        <end position="53"/>
    </location>
</feature>
<dbReference type="EMBL" id="FNFO01000004">
    <property type="protein sequence ID" value="SDL08781.1"/>
    <property type="molecule type" value="Genomic_DNA"/>
</dbReference>
<organism evidence="2 3">
    <name type="scientific">Catalinimonas alkaloidigena</name>
    <dbReference type="NCBI Taxonomy" id="1075417"/>
    <lineage>
        <taxon>Bacteria</taxon>
        <taxon>Pseudomonadati</taxon>
        <taxon>Bacteroidota</taxon>
        <taxon>Cytophagia</taxon>
        <taxon>Cytophagales</taxon>
        <taxon>Catalimonadaceae</taxon>
        <taxon>Catalinimonas</taxon>
    </lineage>
</organism>
<evidence type="ECO:0000313" key="2">
    <source>
        <dbReference type="EMBL" id="SDL08781.1"/>
    </source>
</evidence>
<sequence>MKNFLTLEWRILAFLWGIALLTYTAALVLQYQLYLSDYLGLLGLIIVTLTAFLNPPKLLIALLLLLLPGLFNLVSFAYFINVVFQFGISGLVAPGIQVLSLGLLILLVSKRRHKMLRLYQSSLGRTPHEATQQKQYQTQVFKARFEHLSDQEIERRLATDLVPEARAALLALQQERQIAKRV</sequence>
<dbReference type="RefSeq" id="WP_089682366.1">
    <property type="nucleotide sequence ID" value="NZ_FNFO01000004.1"/>
</dbReference>
<accession>A0A1G9H749</accession>
<keyword evidence="1" id="KW-0812">Transmembrane</keyword>
<name>A0A1G9H749_9BACT</name>
<feature type="transmembrane region" description="Helical" evidence="1">
    <location>
        <begin position="60"/>
        <end position="80"/>
    </location>
</feature>
<protein>
    <submittedName>
        <fullName evidence="2">Uncharacterized protein</fullName>
    </submittedName>
</protein>
<keyword evidence="1" id="KW-0472">Membrane</keyword>
<keyword evidence="3" id="KW-1185">Reference proteome</keyword>
<evidence type="ECO:0000256" key="1">
    <source>
        <dbReference type="SAM" id="Phobius"/>
    </source>
</evidence>
<dbReference type="STRING" id="1075417.SAMN05421823_104341"/>
<dbReference type="Proteomes" id="UP000198510">
    <property type="component" value="Unassembled WGS sequence"/>
</dbReference>
<feature type="transmembrane region" description="Helical" evidence="1">
    <location>
        <begin position="12"/>
        <end position="29"/>
    </location>
</feature>
<feature type="transmembrane region" description="Helical" evidence="1">
    <location>
        <begin position="86"/>
        <end position="108"/>
    </location>
</feature>